<evidence type="ECO:0000256" key="5">
    <source>
        <dbReference type="SAM" id="Coils"/>
    </source>
</evidence>
<evidence type="ECO:0000259" key="7">
    <source>
        <dbReference type="PROSITE" id="PS51519"/>
    </source>
</evidence>
<feature type="compositionally biased region" description="Low complexity" evidence="6">
    <location>
        <begin position="570"/>
        <end position="581"/>
    </location>
</feature>
<feature type="region of interest" description="Disordered" evidence="6">
    <location>
        <begin position="716"/>
        <end position="757"/>
    </location>
</feature>
<keyword evidence="2" id="KW-0238">DNA-binding</keyword>
<dbReference type="AlphaFoldDB" id="D8TYN9"/>
<keyword evidence="5" id="KW-0175">Coiled coil</keyword>
<dbReference type="RefSeq" id="XP_002951535.1">
    <property type="nucleotide sequence ID" value="XM_002951489.1"/>
</dbReference>
<feature type="region of interest" description="Disordered" evidence="6">
    <location>
        <begin position="445"/>
        <end position="474"/>
    </location>
</feature>
<dbReference type="EMBL" id="GL378345">
    <property type="protein sequence ID" value="EFJ47346.1"/>
    <property type="molecule type" value="Genomic_DNA"/>
</dbReference>
<feature type="region of interest" description="Disordered" evidence="6">
    <location>
        <begin position="543"/>
        <end position="581"/>
    </location>
</feature>
<feature type="domain" description="RWP-RK" evidence="7">
    <location>
        <begin position="99"/>
        <end position="187"/>
    </location>
</feature>
<dbReference type="OrthoDB" id="6270329at2759"/>
<feature type="compositionally biased region" description="Pro residues" evidence="6">
    <location>
        <begin position="40"/>
        <end position="52"/>
    </location>
</feature>
<reference evidence="8 9" key="1">
    <citation type="journal article" date="2010" name="Science">
        <title>Genomic analysis of organismal complexity in the multicellular green alga Volvox carteri.</title>
        <authorList>
            <person name="Prochnik S.E."/>
            <person name="Umen J."/>
            <person name="Nedelcu A.M."/>
            <person name="Hallmann A."/>
            <person name="Miller S.M."/>
            <person name="Nishii I."/>
            <person name="Ferris P."/>
            <person name="Kuo A."/>
            <person name="Mitros T."/>
            <person name="Fritz-Laylin L.K."/>
            <person name="Hellsten U."/>
            <person name="Chapman J."/>
            <person name="Simakov O."/>
            <person name="Rensing S.A."/>
            <person name="Terry A."/>
            <person name="Pangilinan J."/>
            <person name="Kapitonov V."/>
            <person name="Jurka J."/>
            <person name="Salamov A."/>
            <person name="Shapiro H."/>
            <person name="Schmutz J."/>
            <person name="Grimwood J."/>
            <person name="Lindquist E."/>
            <person name="Lucas S."/>
            <person name="Grigoriev I.V."/>
            <person name="Schmitt R."/>
            <person name="Kirk D."/>
            <person name="Rokhsar D.S."/>
        </authorList>
    </citation>
    <scope>NUCLEOTIDE SEQUENCE [LARGE SCALE GENOMIC DNA]</scope>
    <source>
        <strain evidence="9">f. Nagariensis / Eve</strain>
    </source>
</reference>
<evidence type="ECO:0000256" key="6">
    <source>
        <dbReference type="SAM" id="MobiDB-lite"/>
    </source>
</evidence>
<organism evidence="9">
    <name type="scientific">Volvox carteri f. nagariensis</name>
    <dbReference type="NCBI Taxonomy" id="3068"/>
    <lineage>
        <taxon>Eukaryota</taxon>
        <taxon>Viridiplantae</taxon>
        <taxon>Chlorophyta</taxon>
        <taxon>core chlorophytes</taxon>
        <taxon>Chlorophyceae</taxon>
        <taxon>CS clade</taxon>
        <taxon>Chlamydomonadales</taxon>
        <taxon>Volvocaceae</taxon>
        <taxon>Volvox</taxon>
    </lineage>
</organism>
<dbReference type="Proteomes" id="UP000001058">
    <property type="component" value="Unassembled WGS sequence"/>
</dbReference>
<feature type="compositionally biased region" description="Pro residues" evidence="6">
    <location>
        <begin position="607"/>
        <end position="616"/>
    </location>
</feature>
<evidence type="ECO:0000256" key="4">
    <source>
        <dbReference type="ARBA" id="ARBA00023242"/>
    </source>
</evidence>
<keyword evidence="4" id="KW-0539">Nucleus</keyword>
<feature type="compositionally biased region" description="Low complexity" evidence="6">
    <location>
        <begin position="781"/>
        <end position="792"/>
    </location>
</feature>
<accession>D8TYN9</accession>
<evidence type="ECO:0000313" key="9">
    <source>
        <dbReference type="Proteomes" id="UP000001058"/>
    </source>
</evidence>
<evidence type="ECO:0000256" key="3">
    <source>
        <dbReference type="ARBA" id="ARBA00023163"/>
    </source>
</evidence>
<sequence>MIFQDAPREATLGPQNNVIWLAGVAAAAAAATTNATATVEPPPPPPTTPAEPPSNSENFARCGGGGQQQRGSNETLAASGGGDAGGHAAISIGAGRRFQRAVHVRRKDNREPFSITLDLLRSKSKGFSLDITETAREVGVCATVMKRACRSLGLINGWPFRVWKRCNYLRDAYLKDAIRMVSEAAALEQQFALSPQHAAKAAEMRSEAARLRARVEEVDPHGGRVWWRTRWAGSSKEIRFSLIMSYGGPKAPIVPPPSATAQLLQLSASAPCMPRNQSDHLSRDLVQAQNLNIVAQLDAVRHQIGTADSVLSATIAAAAAAVTNGNCGGGGSGFRRQRSRSITILGETLQDCRHHQTTEIVPVVQAGGGSGSGSAAVAEPTAPSGPRTHAWALLGPTSGGDGDDGVLAAAVRGHAGNAVPQFPEQGSIPSLNELADVAAASAADGTQPLPLRGSGSGGGNGGAGGNGGGDHAAPSAMSAAAAAVQRTIASLPHSPYHAMSSLPAVAFASPARTAWLPRVPGGGGGGGGSSGADVLAVFSTAEGEPLRRRQPLNSSPSAPSSPPSPRDRTQPAAAPQALQQQVAPFRLSRESALSSLDAAAAAVAAVPSPPPSPLSPQHPRDQAHMSTRLIRTVHAASGYADRMRVHATGAGAAAATVAAAAAAAGGCPGLSPRLPEPLILQLQHGAQQQQQQQRIGLAAATATAYLRKQQADSAAAAAAAAPSSPSPSPPVLQDFDTVPFTQQPQGHGAAAAAAASASPFRPYVPLTPRSSVLLPLMPQPRLQPQRHQQQRQSSAIQMTQRAPGVAGPQARSPPRHALPSPPPPQQQHASAAAAANAAGGGCNSSSPKTSPALGAGASSPPKPAAVAAPHAASAGGSAGGGGGALSSILQELQPLLPAEVADLAAQLRESRHQVQLLELRVLVAEQKAQVTELKLQMAEQQRTAAGCAMRDVQVDGSQERSCRNGRASFHITRLREI</sequence>
<feature type="coiled-coil region" evidence="5">
    <location>
        <begin position="900"/>
        <end position="943"/>
    </location>
</feature>
<feature type="compositionally biased region" description="Low complexity" evidence="6">
    <location>
        <begin position="826"/>
        <end position="875"/>
    </location>
</feature>
<feature type="region of interest" description="Disordered" evidence="6">
    <location>
        <begin position="604"/>
        <end position="624"/>
    </location>
</feature>
<dbReference type="PROSITE" id="PS51519">
    <property type="entry name" value="RWP_RK"/>
    <property type="match status" value="1"/>
</dbReference>
<dbReference type="InParanoid" id="D8TYN9"/>
<evidence type="ECO:0000313" key="8">
    <source>
        <dbReference type="EMBL" id="EFJ47346.1"/>
    </source>
</evidence>
<keyword evidence="3" id="KW-0804">Transcription</keyword>
<dbReference type="GeneID" id="9615619"/>
<feature type="compositionally biased region" description="Gly residues" evidence="6">
    <location>
        <begin position="454"/>
        <end position="470"/>
    </location>
</feature>
<feature type="region of interest" description="Disordered" evidence="6">
    <location>
        <begin position="33"/>
        <end position="82"/>
    </location>
</feature>
<protein>
    <recommendedName>
        <fullName evidence="7">RWP-RK domain-containing protein</fullName>
    </recommendedName>
</protein>
<dbReference type="Pfam" id="PF02042">
    <property type="entry name" value="RWP-RK"/>
    <property type="match status" value="1"/>
</dbReference>
<feature type="region of interest" description="Disordered" evidence="6">
    <location>
        <begin position="781"/>
        <end position="882"/>
    </location>
</feature>
<dbReference type="InterPro" id="IPR003035">
    <property type="entry name" value="RWP-RK_dom"/>
</dbReference>
<keyword evidence="9" id="KW-1185">Reference proteome</keyword>
<dbReference type="KEGG" id="vcn:VOLCADRAFT_92128"/>
<keyword evidence="1" id="KW-0805">Transcription regulation</keyword>
<gene>
    <name evidence="8" type="ORF">VOLCADRAFT_92128</name>
</gene>
<evidence type="ECO:0000256" key="1">
    <source>
        <dbReference type="ARBA" id="ARBA00023015"/>
    </source>
</evidence>
<name>D8TYN9_VOLCA</name>
<proteinExistence type="predicted"/>
<evidence type="ECO:0000256" key="2">
    <source>
        <dbReference type="ARBA" id="ARBA00023125"/>
    </source>
</evidence>
<dbReference type="GO" id="GO:0003677">
    <property type="term" value="F:DNA binding"/>
    <property type="evidence" value="ECO:0007669"/>
    <property type="project" value="UniProtKB-KW"/>
</dbReference>